<dbReference type="InterPro" id="IPR055505">
    <property type="entry name" value="DUF7077"/>
</dbReference>
<evidence type="ECO:0000256" key="4">
    <source>
        <dbReference type="SAM" id="MobiDB-lite"/>
    </source>
</evidence>
<dbReference type="GO" id="GO:0006891">
    <property type="term" value="P:intra-Golgi vesicle-mediated transport"/>
    <property type="evidence" value="ECO:0007669"/>
    <property type="project" value="TreeGrafter"/>
</dbReference>
<dbReference type="InterPro" id="IPR045126">
    <property type="entry name" value="TRAPPC10/Trs130"/>
</dbReference>
<reference evidence="8" key="1">
    <citation type="journal article" date="2020" name="Stud. Mycol.">
        <title>101 Dothideomycetes genomes: a test case for predicting lifestyles and emergence of pathogens.</title>
        <authorList>
            <person name="Haridas S."/>
            <person name="Albert R."/>
            <person name="Binder M."/>
            <person name="Bloem J."/>
            <person name="Labutti K."/>
            <person name="Salamov A."/>
            <person name="Andreopoulos B."/>
            <person name="Baker S."/>
            <person name="Barry K."/>
            <person name="Bills G."/>
            <person name="Bluhm B."/>
            <person name="Cannon C."/>
            <person name="Castanera R."/>
            <person name="Culley D."/>
            <person name="Daum C."/>
            <person name="Ezra D."/>
            <person name="Gonzalez J."/>
            <person name="Henrissat B."/>
            <person name="Kuo A."/>
            <person name="Liang C."/>
            <person name="Lipzen A."/>
            <person name="Lutzoni F."/>
            <person name="Magnuson J."/>
            <person name="Mondo S."/>
            <person name="Nolan M."/>
            <person name="Ohm R."/>
            <person name="Pangilinan J."/>
            <person name="Park H.-J."/>
            <person name="Ramirez L."/>
            <person name="Alfaro M."/>
            <person name="Sun H."/>
            <person name="Tritt A."/>
            <person name="Yoshinaga Y."/>
            <person name="Zwiers L.-H."/>
            <person name="Turgeon B."/>
            <person name="Goodwin S."/>
            <person name="Spatafora J."/>
            <person name="Crous P."/>
            <person name="Grigoriev I."/>
        </authorList>
    </citation>
    <scope>NUCLEOTIDE SEQUENCE</scope>
    <source>
        <strain evidence="8">CBS 123094</strain>
    </source>
</reference>
<dbReference type="Pfam" id="PF12584">
    <property type="entry name" value="TRAPPC10"/>
    <property type="match status" value="1"/>
</dbReference>
<feature type="domain" description="TRAPPC10/Trs130 C-terminal" evidence="5">
    <location>
        <begin position="1371"/>
        <end position="1529"/>
    </location>
</feature>
<keyword evidence="3" id="KW-0333">Golgi apparatus</keyword>
<sequence>MSTAGNGAPRSGAAEDAPRPSTESRVMDGLSSSKVTVEYHDPSGLFPLVQEQLASRLPLRNLHWKSPNRPLRSIDSLHVDLVPSKDSVHISGVTSPGLAPPEERIINSTSAEILRPPARETKERRHQIPGLRQTPYLKLYLLRCDDSDSYKSTARKQLREWVKTHTPPSQSSSSSTQDNHDAFEWMILHVVLPDTHAAAQPRGSAASGTAIGEKEKSSATSRWTRGTTTILEKIRADFNISSKSAPDRVAQIRLQKDTVPPHMIPTNTVTSPPLTESPQEQDRAWSDVIFKFKTLILLSFDQRVSQYEEDIREKDSQRALPGWNFCTFFILKEGLARGFESVGLVEDALLGYDELSIGLDSIVRDQANEGNETQGGVFLRYTEDLYQQVVDILDRSQKSDGARKEPQPHIHDQKPINSSRKNYRDLILSNNISVFDFRCYVFARQMSLLLRLGNSHSTRSDLATKVDPRPNSSTLQRSVDDSNTGKSSIVRKEDSEDLFSLAELCSRALNFITFAGRLLREDILQGAQAQGKKHPVQLIDNLVRSWTFAAFQQVLDETVTSSLPFTKFLKDTSTVSSGKMLPFGNRAEEQKLSVAEPKTMIFPSRSSSLNNVRPNPADPPYAQPTSNGQIVYENGQYHDRPVPEQDIAAPKMKNGMQNLAATRAQLLVVQRRILEHVGKSLGWTIGLAAIVPSIPQKEDFSDVDLEERESDEESSSTTEAPVITSPTLGLSAASIVTAVISLDQFRSFYEALSDLIVKHYMAAGQVKSGEGILGDLAALRFELGDFSAAATYFGRMASLFAETRWNQVEATMLRMHAQCLKKLNRKDEYVRTLLNLLSKSAADRKSIRSVLGRNPTESKPWLDDNKVDTTGVLTELIHFSGQLSYDVEVPMAKYFGDITVEPYVRHFENKDGFQLRLQFRHVLEDEIDLKKAKVRLSSTTSAQGKDIWLESSGTLKLEKGLCRLWVDSNVNTNGPYTIDKIVLEVNRIVFVHEPFAKAEATTALGITTLVSAASLKAAKKSRVLCFPRTEAFQAKLYLSHFIHIDKQRHIDFECSSGWNDIKHAQIRLKSATAGLRLRTADATTTNGDVEIKDKPTPGAIELGSMSSNSTATIQIPYDVELVLPELTIKMEVDYTTEEGGFQYHSTFTIPIELPLDVNVHDHFKNASLYSKFNIKTSSQIPLEVIDISLQESEEFSVQTPGKARGSVHVFPKQPMSMTYKIVKKTGDLQQRRQSGPSAGSLPLLVEYRCMDEDIIHRLRALFAASIESSPVQWLGRLLVSTFADRVEHRVLPHQYEKIALTDKMDMGLFEDMGWSDCIDGLPHTVRDDTRSWLQKWHETHRTIFLSSSPDIDGKLPTAPLSASRPRRMIITVSIPQTHILHTASLSITAVERASPHSTIVAVVGQSLVTELSIKHTRQWGSLSSLVSAANLKSPEDPIEFVYTVEANPEIWLIAGQRRAHFTAKEGEEHKLPIVLVPMKVGNLLLPNIEIRPRIPPKSEDKRQSSTTYTEEPLNCETDYLSYGECVVVVPDVRSSTVGIGEMGSPKSSIWLEAERRG</sequence>
<feature type="region of interest" description="Disordered" evidence="4">
    <location>
        <begin position="198"/>
        <end position="223"/>
    </location>
</feature>
<name>A0A6A5WPK1_9PLEO</name>
<feature type="compositionally biased region" description="Basic and acidic residues" evidence="4">
    <location>
        <begin position="459"/>
        <end position="468"/>
    </location>
</feature>
<evidence type="ECO:0000313" key="8">
    <source>
        <dbReference type="EMBL" id="KAF2002968.1"/>
    </source>
</evidence>
<dbReference type="Pfam" id="PF24965">
    <property type="entry name" value="TRS130_4HB"/>
    <property type="match status" value="1"/>
</dbReference>
<dbReference type="GO" id="GO:0005829">
    <property type="term" value="C:cytosol"/>
    <property type="evidence" value="ECO:0007669"/>
    <property type="project" value="GOC"/>
</dbReference>
<feature type="compositionally biased region" description="Acidic residues" evidence="4">
    <location>
        <begin position="701"/>
        <end position="714"/>
    </location>
</feature>
<dbReference type="EMBL" id="ML977574">
    <property type="protein sequence ID" value="KAF2002968.1"/>
    <property type="molecule type" value="Genomic_DNA"/>
</dbReference>
<dbReference type="InterPro" id="IPR022233">
    <property type="entry name" value="TRAPPC10/Trs130_C"/>
</dbReference>
<evidence type="ECO:0000259" key="7">
    <source>
        <dbReference type="Pfam" id="PF23274"/>
    </source>
</evidence>
<feature type="region of interest" description="Disordered" evidence="4">
    <location>
        <begin position="1"/>
        <end position="34"/>
    </location>
</feature>
<organism evidence="8 9">
    <name type="scientific">Amniculicola lignicola CBS 123094</name>
    <dbReference type="NCBI Taxonomy" id="1392246"/>
    <lineage>
        <taxon>Eukaryota</taxon>
        <taxon>Fungi</taxon>
        <taxon>Dikarya</taxon>
        <taxon>Ascomycota</taxon>
        <taxon>Pezizomycotina</taxon>
        <taxon>Dothideomycetes</taxon>
        <taxon>Pleosporomycetidae</taxon>
        <taxon>Pleosporales</taxon>
        <taxon>Amniculicolaceae</taxon>
        <taxon>Amniculicola</taxon>
    </lineage>
</organism>
<dbReference type="Proteomes" id="UP000799779">
    <property type="component" value="Unassembled WGS sequence"/>
</dbReference>
<dbReference type="GO" id="GO:1990071">
    <property type="term" value="C:TRAPPII protein complex"/>
    <property type="evidence" value="ECO:0007669"/>
    <property type="project" value="InterPro"/>
</dbReference>
<keyword evidence="2" id="KW-0813">Transport</keyword>
<accession>A0A6A5WPK1</accession>
<evidence type="ECO:0000313" key="9">
    <source>
        <dbReference type="Proteomes" id="UP000799779"/>
    </source>
</evidence>
<feature type="region of interest" description="Disordered" evidence="4">
    <location>
        <begin position="260"/>
        <end position="279"/>
    </location>
</feature>
<evidence type="ECO:0000256" key="1">
    <source>
        <dbReference type="ARBA" id="ARBA00004555"/>
    </source>
</evidence>
<evidence type="ECO:0000259" key="6">
    <source>
        <dbReference type="Pfam" id="PF23036"/>
    </source>
</evidence>
<feature type="compositionally biased region" description="Basic and acidic residues" evidence="4">
    <location>
        <begin position="397"/>
        <end position="414"/>
    </location>
</feature>
<dbReference type="Pfam" id="PF23274">
    <property type="entry name" value="DUF7077"/>
    <property type="match status" value="1"/>
</dbReference>
<feature type="compositionally biased region" description="Polar residues" evidence="4">
    <location>
        <begin position="265"/>
        <end position="278"/>
    </location>
</feature>
<feature type="domain" description="DUF7077" evidence="7">
    <location>
        <begin position="1030"/>
        <end position="1150"/>
    </location>
</feature>
<gene>
    <name evidence="8" type="ORF">P154DRAFT_544041</name>
</gene>
<dbReference type="InterPro" id="IPR056913">
    <property type="entry name" value="TRAPPC10/Trs130_N"/>
</dbReference>
<keyword evidence="9" id="KW-1185">Reference proteome</keyword>
<dbReference type="PANTHER" id="PTHR13251">
    <property type="entry name" value="EPILEPSY HOLOPROSENCEPHALY CANDIDATE 1/TMEM1"/>
    <property type="match status" value="1"/>
</dbReference>
<protein>
    <submittedName>
        <fullName evidence="8">TMEM1 family protein-like protein</fullName>
    </submittedName>
</protein>
<evidence type="ECO:0000256" key="2">
    <source>
        <dbReference type="ARBA" id="ARBA00022448"/>
    </source>
</evidence>
<comment type="subcellular location">
    <subcellularLocation>
        <location evidence="1">Golgi apparatus</location>
    </subcellularLocation>
</comment>
<proteinExistence type="predicted"/>
<feature type="region of interest" description="Disordered" evidence="4">
    <location>
        <begin position="397"/>
        <end position="417"/>
    </location>
</feature>
<evidence type="ECO:0000259" key="5">
    <source>
        <dbReference type="Pfam" id="PF12584"/>
    </source>
</evidence>
<feature type="domain" description="TRAPPC10/Trs130 N-terminal" evidence="6">
    <location>
        <begin position="112"/>
        <end position="455"/>
    </location>
</feature>
<feature type="compositionally biased region" description="Polar residues" evidence="4">
    <location>
        <begin position="470"/>
        <end position="487"/>
    </location>
</feature>
<evidence type="ECO:0000256" key="3">
    <source>
        <dbReference type="ARBA" id="ARBA00023034"/>
    </source>
</evidence>
<dbReference type="Pfam" id="PF23036">
    <property type="entry name" value="TRAPPC10_1st"/>
    <property type="match status" value="1"/>
</dbReference>
<feature type="region of interest" description="Disordered" evidence="4">
    <location>
        <begin position="700"/>
        <end position="722"/>
    </location>
</feature>
<dbReference type="GO" id="GO:0034498">
    <property type="term" value="P:early endosome to Golgi transport"/>
    <property type="evidence" value="ECO:0007669"/>
    <property type="project" value="TreeGrafter"/>
</dbReference>
<dbReference type="PANTHER" id="PTHR13251:SF3">
    <property type="entry name" value="TRAFFICKING PROTEIN PARTICLE COMPLEX SUBUNIT 10"/>
    <property type="match status" value="1"/>
</dbReference>
<dbReference type="OrthoDB" id="10256906at2759"/>
<feature type="region of interest" description="Disordered" evidence="4">
    <location>
        <begin position="459"/>
        <end position="487"/>
    </location>
</feature>